<dbReference type="EMBL" id="LSMT01000145">
    <property type="protein sequence ID" value="PFX25689.1"/>
    <property type="molecule type" value="Genomic_DNA"/>
</dbReference>
<gene>
    <name evidence="2" type="ORF">AWC38_SpisGene9687</name>
</gene>
<organism evidence="2 3">
    <name type="scientific">Stylophora pistillata</name>
    <name type="common">Smooth cauliflower coral</name>
    <dbReference type="NCBI Taxonomy" id="50429"/>
    <lineage>
        <taxon>Eukaryota</taxon>
        <taxon>Metazoa</taxon>
        <taxon>Cnidaria</taxon>
        <taxon>Anthozoa</taxon>
        <taxon>Hexacorallia</taxon>
        <taxon>Scleractinia</taxon>
        <taxon>Astrocoeniina</taxon>
        <taxon>Pocilloporidae</taxon>
        <taxon>Stylophora</taxon>
    </lineage>
</organism>
<accession>A0A2B4S9B5</accession>
<keyword evidence="3" id="KW-1185">Reference proteome</keyword>
<feature type="region of interest" description="Disordered" evidence="1">
    <location>
        <begin position="131"/>
        <end position="163"/>
    </location>
</feature>
<evidence type="ECO:0000256" key="1">
    <source>
        <dbReference type="SAM" id="MobiDB-lite"/>
    </source>
</evidence>
<reference evidence="3" key="1">
    <citation type="journal article" date="2017" name="bioRxiv">
        <title>Comparative analysis of the genomes of Stylophora pistillata and Acropora digitifera provides evidence for extensive differences between species of corals.</title>
        <authorList>
            <person name="Voolstra C.R."/>
            <person name="Li Y."/>
            <person name="Liew Y.J."/>
            <person name="Baumgarten S."/>
            <person name="Zoccola D."/>
            <person name="Flot J.-F."/>
            <person name="Tambutte S."/>
            <person name="Allemand D."/>
            <person name="Aranda M."/>
        </authorList>
    </citation>
    <scope>NUCLEOTIDE SEQUENCE [LARGE SCALE GENOMIC DNA]</scope>
</reference>
<dbReference type="Proteomes" id="UP000225706">
    <property type="component" value="Unassembled WGS sequence"/>
</dbReference>
<dbReference type="OrthoDB" id="10500943at2759"/>
<proteinExistence type="predicted"/>
<protein>
    <submittedName>
        <fullName evidence="2">Uncharacterized protein</fullName>
    </submittedName>
</protein>
<name>A0A2B4S9B5_STYPI</name>
<sequence>MLIDSVRRRFFFQGFMAMAKKPKRYWDCSTEFSADKQNPCRYGREQKLHYHCDICKRYTALKPNGITKHVKREHGETHALPTSSKTADMEHININERNSIANQIKSKHGKTHALPTSSKTVEIKQINFNEKVTGNQGENRTFKETKSASSQPGEPNNNESEENNNLRCYEQLPGNKVDVVNDGGVKCNVRDDHDEPRGLFDIATVRF</sequence>
<evidence type="ECO:0000313" key="2">
    <source>
        <dbReference type="EMBL" id="PFX25689.1"/>
    </source>
</evidence>
<dbReference type="AlphaFoldDB" id="A0A2B4S9B5"/>
<evidence type="ECO:0000313" key="3">
    <source>
        <dbReference type="Proteomes" id="UP000225706"/>
    </source>
</evidence>
<comment type="caution">
    <text evidence="2">The sequence shown here is derived from an EMBL/GenBank/DDBJ whole genome shotgun (WGS) entry which is preliminary data.</text>
</comment>